<reference evidence="1" key="2">
    <citation type="submission" date="2023-05" db="EMBL/GenBank/DDBJ databases">
        <authorList>
            <person name="Fouks B."/>
        </authorList>
    </citation>
    <scope>NUCLEOTIDE SEQUENCE</scope>
    <source>
        <strain evidence="1">Stay&amp;Tobe</strain>
        <tissue evidence="1">Testes</tissue>
    </source>
</reference>
<feature type="non-terminal residue" evidence="1">
    <location>
        <position position="1"/>
    </location>
</feature>
<dbReference type="AlphaFoldDB" id="A0AAD8E8U7"/>
<proteinExistence type="predicted"/>
<sequence length="54" mass="6048">RFVDFYGVIKTPLDTTSLPSSTASLLHLQSSPAHYFRYLNLFGLLLLMTNNVSS</sequence>
<evidence type="ECO:0000313" key="2">
    <source>
        <dbReference type="Proteomes" id="UP001233999"/>
    </source>
</evidence>
<feature type="non-terminal residue" evidence="1">
    <location>
        <position position="54"/>
    </location>
</feature>
<organism evidence="1 2">
    <name type="scientific">Diploptera punctata</name>
    <name type="common">Pacific beetle cockroach</name>
    <dbReference type="NCBI Taxonomy" id="6984"/>
    <lineage>
        <taxon>Eukaryota</taxon>
        <taxon>Metazoa</taxon>
        <taxon>Ecdysozoa</taxon>
        <taxon>Arthropoda</taxon>
        <taxon>Hexapoda</taxon>
        <taxon>Insecta</taxon>
        <taxon>Pterygota</taxon>
        <taxon>Neoptera</taxon>
        <taxon>Polyneoptera</taxon>
        <taxon>Dictyoptera</taxon>
        <taxon>Blattodea</taxon>
        <taxon>Blaberoidea</taxon>
        <taxon>Blaberidae</taxon>
        <taxon>Diplopterinae</taxon>
        <taxon>Diploptera</taxon>
    </lineage>
</organism>
<accession>A0AAD8E8U7</accession>
<keyword evidence="2" id="KW-1185">Reference proteome</keyword>
<reference evidence="1" key="1">
    <citation type="journal article" date="2023" name="IScience">
        <title>Live-bearing cockroach genome reveals convergent evolutionary mechanisms linked to viviparity in insects and beyond.</title>
        <authorList>
            <person name="Fouks B."/>
            <person name="Harrison M.C."/>
            <person name="Mikhailova A.A."/>
            <person name="Marchal E."/>
            <person name="English S."/>
            <person name="Carruthers M."/>
            <person name="Jennings E.C."/>
            <person name="Chiamaka E.L."/>
            <person name="Frigard R.A."/>
            <person name="Pippel M."/>
            <person name="Attardo G.M."/>
            <person name="Benoit J.B."/>
            <person name="Bornberg-Bauer E."/>
            <person name="Tobe S.S."/>
        </authorList>
    </citation>
    <scope>NUCLEOTIDE SEQUENCE</scope>
    <source>
        <strain evidence="1">Stay&amp;Tobe</strain>
    </source>
</reference>
<protein>
    <submittedName>
        <fullName evidence="1">Uncharacterized protein</fullName>
    </submittedName>
</protein>
<name>A0AAD8E8U7_DIPPU</name>
<comment type="caution">
    <text evidence="1">The sequence shown here is derived from an EMBL/GenBank/DDBJ whole genome shotgun (WGS) entry which is preliminary data.</text>
</comment>
<dbReference type="EMBL" id="JASPKZ010007888">
    <property type="protein sequence ID" value="KAJ9581575.1"/>
    <property type="molecule type" value="Genomic_DNA"/>
</dbReference>
<evidence type="ECO:0000313" key="1">
    <source>
        <dbReference type="EMBL" id="KAJ9581575.1"/>
    </source>
</evidence>
<dbReference type="Proteomes" id="UP001233999">
    <property type="component" value="Unassembled WGS sequence"/>
</dbReference>
<gene>
    <name evidence="1" type="ORF">L9F63_023258</name>
</gene>